<dbReference type="GO" id="GO:0006508">
    <property type="term" value="P:proteolysis"/>
    <property type="evidence" value="ECO:0007669"/>
    <property type="project" value="UniProtKB-KW"/>
</dbReference>
<dbReference type="CDD" id="cd07022">
    <property type="entry name" value="S49_Sppa_36K_type"/>
    <property type="match status" value="1"/>
</dbReference>
<comment type="caution">
    <text evidence="7">The sequence shown here is derived from an EMBL/GenBank/DDBJ whole genome shotgun (WGS) entry which is preliminary data.</text>
</comment>
<keyword evidence="4" id="KW-0720">Serine protease</keyword>
<evidence type="ECO:0000256" key="4">
    <source>
        <dbReference type="ARBA" id="ARBA00022825"/>
    </source>
</evidence>
<accession>A0A7W6H179</accession>
<dbReference type="Pfam" id="PF01343">
    <property type="entry name" value="Peptidase_S49"/>
    <property type="match status" value="1"/>
</dbReference>
<name>A0A7W6H179_9RHOB</name>
<evidence type="ECO:0000256" key="1">
    <source>
        <dbReference type="ARBA" id="ARBA00008683"/>
    </source>
</evidence>
<dbReference type="PANTHER" id="PTHR33209">
    <property type="entry name" value="PROTEASE 4"/>
    <property type="match status" value="1"/>
</dbReference>
<dbReference type="GO" id="GO:0008236">
    <property type="term" value="F:serine-type peptidase activity"/>
    <property type="evidence" value="ECO:0007669"/>
    <property type="project" value="UniProtKB-KW"/>
</dbReference>
<dbReference type="EMBL" id="JACIEI010000013">
    <property type="protein sequence ID" value="MBB3995300.1"/>
    <property type="molecule type" value="Genomic_DNA"/>
</dbReference>
<dbReference type="PANTHER" id="PTHR33209:SF1">
    <property type="entry name" value="PEPTIDASE S49 DOMAIN-CONTAINING PROTEIN"/>
    <property type="match status" value="1"/>
</dbReference>
<keyword evidence="8" id="KW-1185">Reference proteome</keyword>
<dbReference type="AlphaFoldDB" id="A0A7W6H179"/>
<keyword evidence="2" id="KW-0645">Protease</keyword>
<dbReference type="Proteomes" id="UP000530268">
    <property type="component" value="Unassembled WGS sequence"/>
</dbReference>
<dbReference type="InterPro" id="IPR002142">
    <property type="entry name" value="Peptidase_S49"/>
</dbReference>
<feature type="region of interest" description="Disordered" evidence="5">
    <location>
        <begin position="399"/>
        <end position="450"/>
    </location>
</feature>
<feature type="region of interest" description="Disordered" evidence="5">
    <location>
        <begin position="340"/>
        <end position="362"/>
    </location>
</feature>
<proteinExistence type="inferred from homology"/>
<sequence length="450" mass="47116">MNYPNIASRVFHTPLLAAPSKAISFVQGLGPRILGHDVVIEGVEGHLEVPPTRGPQISLLDDRVGEQIRNGRAEPFRLIDGVAVIAVTGTLIHRGSWVGSYSGETSYEGLAAQIEAAAESRQVRGIALEIDSYGGQVSGCFDLADLIREVRQDKPVHAFVCDHAYSAAYAIASQASRIIMSRTGGAGSIGVICLHQDHSARLEGSGVKVSVISAGAHKADENPFAPLPESVRADMEAQCQYLRQIFADTVGNGRGGALTAQAALETEARCFIGQQAFDAGLVDEVANPRDAFERFVAQINGRIDSPSAFSSNQGGGNPMTDKTTAPKVAEPEIVTPVATAPAEAPAPAPVAQTAPAQPSASEERARIGAILNCEEAKGREDLAKSFAFDSDMDAETAKKHLGAAPKAAAAQTLSASMDANAGEADLDMPAEEANTSSNPVKDAQRSRRAS</sequence>
<evidence type="ECO:0000256" key="5">
    <source>
        <dbReference type="SAM" id="MobiDB-lite"/>
    </source>
</evidence>
<evidence type="ECO:0000256" key="3">
    <source>
        <dbReference type="ARBA" id="ARBA00022801"/>
    </source>
</evidence>
<comment type="similarity">
    <text evidence="1">Belongs to the peptidase S49 family.</text>
</comment>
<evidence type="ECO:0000259" key="6">
    <source>
        <dbReference type="Pfam" id="PF01343"/>
    </source>
</evidence>
<dbReference type="InterPro" id="IPR033855">
    <property type="entry name" value="Protein_C"/>
</dbReference>
<keyword evidence="3" id="KW-0378">Hydrolase</keyword>
<evidence type="ECO:0000313" key="7">
    <source>
        <dbReference type="EMBL" id="MBB3995300.1"/>
    </source>
</evidence>
<feature type="domain" description="Peptidase S49" evidence="6">
    <location>
        <begin position="150"/>
        <end position="294"/>
    </location>
</feature>
<dbReference type="SUPFAM" id="SSF52096">
    <property type="entry name" value="ClpP/crotonase"/>
    <property type="match status" value="1"/>
</dbReference>
<gene>
    <name evidence="7" type="ORF">GGR95_002955</name>
</gene>
<organism evidence="7 8">
    <name type="scientific">Sulfitobacter undariae</name>
    <dbReference type="NCBI Taxonomy" id="1563671"/>
    <lineage>
        <taxon>Bacteria</taxon>
        <taxon>Pseudomonadati</taxon>
        <taxon>Pseudomonadota</taxon>
        <taxon>Alphaproteobacteria</taxon>
        <taxon>Rhodobacterales</taxon>
        <taxon>Roseobacteraceae</taxon>
        <taxon>Sulfitobacter</taxon>
    </lineage>
</organism>
<feature type="compositionally biased region" description="Low complexity" evidence="5">
    <location>
        <begin position="340"/>
        <end position="360"/>
    </location>
</feature>
<evidence type="ECO:0000313" key="8">
    <source>
        <dbReference type="Proteomes" id="UP000530268"/>
    </source>
</evidence>
<feature type="region of interest" description="Disordered" evidence="5">
    <location>
        <begin position="304"/>
        <end position="326"/>
    </location>
</feature>
<evidence type="ECO:0000256" key="2">
    <source>
        <dbReference type="ARBA" id="ARBA00022670"/>
    </source>
</evidence>
<dbReference type="InterPro" id="IPR029045">
    <property type="entry name" value="ClpP/crotonase-like_dom_sf"/>
</dbReference>
<dbReference type="RefSeq" id="WP_184567097.1">
    <property type="nucleotide sequence ID" value="NZ_JACIEI010000013.1"/>
</dbReference>
<protein>
    <submittedName>
        <fullName evidence="7">Signal peptide peptidase SppA</fullName>
    </submittedName>
</protein>
<reference evidence="7 8" key="1">
    <citation type="submission" date="2020-08" db="EMBL/GenBank/DDBJ databases">
        <title>Genomic Encyclopedia of Type Strains, Phase IV (KMG-IV): sequencing the most valuable type-strain genomes for metagenomic binning, comparative biology and taxonomic classification.</title>
        <authorList>
            <person name="Goeker M."/>
        </authorList>
    </citation>
    <scope>NUCLEOTIDE SEQUENCE [LARGE SCALE GENOMIC DNA]</scope>
    <source>
        <strain evidence="7 8">DSM 102234</strain>
    </source>
</reference>
<dbReference type="Gene3D" id="3.90.226.10">
    <property type="entry name" value="2-enoyl-CoA Hydratase, Chain A, domain 1"/>
    <property type="match status" value="1"/>
</dbReference>